<accession>A0A1H2TYW0</accession>
<feature type="domain" description="Penicillin-binding protein transpeptidase" evidence="4">
    <location>
        <begin position="282"/>
        <end position="593"/>
    </location>
</feature>
<dbReference type="RefSeq" id="WP_093261605.1">
    <property type="nucleotide sequence ID" value="NZ_FNOK01000003.1"/>
</dbReference>
<dbReference type="PANTHER" id="PTHR30627">
    <property type="entry name" value="PEPTIDOGLYCAN D,D-TRANSPEPTIDASE"/>
    <property type="match status" value="1"/>
</dbReference>
<dbReference type="InterPro" id="IPR001460">
    <property type="entry name" value="PCN-bd_Tpept"/>
</dbReference>
<evidence type="ECO:0000259" key="4">
    <source>
        <dbReference type="Pfam" id="PF00905"/>
    </source>
</evidence>
<dbReference type="InterPro" id="IPR050515">
    <property type="entry name" value="Beta-lactam/transpept"/>
</dbReference>
<dbReference type="InterPro" id="IPR005311">
    <property type="entry name" value="PBP_dimer"/>
</dbReference>
<name>A0A1H2TYW0_9PSEU</name>
<comment type="subcellular location">
    <subcellularLocation>
        <location evidence="1">Membrane</location>
    </subcellularLocation>
</comment>
<protein>
    <submittedName>
        <fullName evidence="6">Cell division protein FtsI (Penicillin-binding protein 3)</fullName>
    </submittedName>
</protein>
<dbReference type="GO" id="GO:0071555">
    <property type="term" value="P:cell wall organization"/>
    <property type="evidence" value="ECO:0007669"/>
    <property type="project" value="TreeGrafter"/>
</dbReference>
<keyword evidence="6" id="KW-0132">Cell division</keyword>
<gene>
    <name evidence="6" type="ORF">SAMN05216215_1003271</name>
</gene>
<evidence type="ECO:0000259" key="5">
    <source>
        <dbReference type="Pfam" id="PF03717"/>
    </source>
</evidence>
<dbReference type="GO" id="GO:0008658">
    <property type="term" value="F:penicillin binding"/>
    <property type="evidence" value="ECO:0007669"/>
    <property type="project" value="InterPro"/>
</dbReference>
<evidence type="ECO:0000256" key="3">
    <source>
        <dbReference type="ARBA" id="ARBA00023136"/>
    </source>
</evidence>
<reference evidence="7" key="1">
    <citation type="submission" date="2016-10" db="EMBL/GenBank/DDBJ databases">
        <authorList>
            <person name="Varghese N."/>
            <person name="Submissions S."/>
        </authorList>
    </citation>
    <scope>NUCLEOTIDE SEQUENCE [LARGE SCALE GENOMIC DNA]</scope>
    <source>
        <strain evidence="7">CGMCC 4.3530</strain>
    </source>
</reference>
<dbReference type="EMBL" id="FNOK01000003">
    <property type="protein sequence ID" value="SDW48981.1"/>
    <property type="molecule type" value="Genomic_DNA"/>
</dbReference>
<sequence length="618" mass="65801">MARGSASGIRRRTARTNVAGSNRRLLVGRLLLVIALVLTGGKLIQVQGFEASALSEKAQAQRAAKQIIPAERGSFTDRSGNVLAFSGESRQLYANPNLLTKTFDEEHAKNPAKPTSEQYKREIARYIGQVLPGVISEQQVLDALFKDAGFTYFGPPIDPSQARLITEKYPHIGAEYRATREYPARDVGSNIIGAANWRPDERKVKGQMGLEASMDPLLAGTAGEKVSDTARDSNLVIPGTERELKAAIPGSDVQLTIDSDLQFMLQRQLADYARSAQARSASAVVLDAKTGEIYALANDKAFDPGAPSWGENPDSNPAVTTPYEPGSVGKVITAAGAIEDGIVKPDTVLQVPGSIKVADRTVGDAWPHGTLPLTFTGVLGKSSNVGTLMVAQQLGEDRFYDLARKFGLGQVTGSGLPGESAGSLPPRQSWSGSTFANLPIGQGLSMTVLQMAGMYQAIANDGVRIPPRIIAAETGPDGTRVERPRPEGVQVVSPETAHTVRDMLRSVVQNGPGREQDGTGPGAALPGFQVSGKTGTAQQVDPACRCYSQSKYWITFAGMVPADNPRFVVGLMLDQPAYGTQDGSSAAPLFHDVASFLTQRYQVPPSKEPAPIQTLQVP</sequence>
<dbReference type="Gene3D" id="3.30.450.330">
    <property type="match status" value="1"/>
</dbReference>
<dbReference type="STRING" id="418495.SAMN05216215_1003271"/>
<feature type="domain" description="Penicillin-binding protein dimerisation" evidence="5">
    <location>
        <begin position="68"/>
        <end position="229"/>
    </location>
</feature>
<evidence type="ECO:0000313" key="6">
    <source>
        <dbReference type="EMBL" id="SDW48981.1"/>
    </source>
</evidence>
<dbReference type="Gene3D" id="3.90.1310.10">
    <property type="entry name" value="Penicillin-binding protein 2a (Domain 2)"/>
    <property type="match status" value="1"/>
</dbReference>
<keyword evidence="6" id="KW-0131">Cell cycle</keyword>
<dbReference type="OrthoDB" id="9789078at2"/>
<proteinExistence type="inferred from homology"/>
<evidence type="ECO:0000256" key="1">
    <source>
        <dbReference type="ARBA" id="ARBA00004370"/>
    </source>
</evidence>
<organism evidence="6 7">
    <name type="scientific">Saccharopolyspora shandongensis</name>
    <dbReference type="NCBI Taxonomy" id="418495"/>
    <lineage>
        <taxon>Bacteria</taxon>
        <taxon>Bacillati</taxon>
        <taxon>Actinomycetota</taxon>
        <taxon>Actinomycetes</taxon>
        <taxon>Pseudonocardiales</taxon>
        <taxon>Pseudonocardiaceae</taxon>
        <taxon>Saccharopolyspora</taxon>
    </lineage>
</organism>
<dbReference type="SUPFAM" id="SSF56601">
    <property type="entry name" value="beta-lactamase/transpeptidase-like"/>
    <property type="match status" value="1"/>
</dbReference>
<dbReference type="GO" id="GO:0051301">
    <property type="term" value="P:cell division"/>
    <property type="evidence" value="ECO:0007669"/>
    <property type="project" value="UniProtKB-KW"/>
</dbReference>
<dbReference type="GO" id="GO:0005886">
    <property type="term" value="C:plasma membrane"/>
    <property type="evidence" value="ECO:0007669"/>
    <property type="project" value="TreeGrafter"/>
</dbReference>
<keyword evidence="3" id="KW-0472">Membrane</keyword>
<comment type="similarity">
    <text evidence="2">Belongs to the transpeptidase family.</text>
</comment>
<evidence type="ECO:0000256" key="2">
    <source>
        <dbReference type="ARBA" id="ARBA00007171"/>
    </source>
</evidence>
<dbReference type="InterPro" id="IPR012338">
    <property type="entry name" value="Beta-lactam/transpept-like"/>
</dbReference>
<dbReference type="Pfam" id="PF00905">
    <property type="entry name" value="Transpeptidase"/>
    <property type="match status" value="1"/>
</dbReference>
<keyword evidence="7" id="KW-1185">Reference proteome</keyword>
<dbReference type="PANTHER" id="PTHR30627:SF1">
    <property type="entry name" value="PEPTIDOGLYCAN D,D-TRANSPEPTIDASE FTSI"/>
    <property type="match status" value="1"/>
</dbReference>
<dbReference type="Pfam" id="PF03717">
    <property type="entry name" value="PBP_dimer"/>
    <property type="match status" value="1"/>
</dbReference>
<evidence type="ECO:0000313" key="7">
    <source>
        <dbReference type="Proteomes" id="UP000199529"/>
    </source>
</evidence>
<dbReference type="Proteomes" id="UP000199529">
    <property type="component" value="Unassembled WGS sequence"/>
</dbReference>
<dbReference type="SUPFAM" id="SSF56519">
    <property type="entry name" value="Penicillin binding protein dimerisation domain"/>
    <property type="match status" value="1"/>
</dbReference>
<dbReference type="InterPro" id="IPR036138">
    <property type="entry name" value="PBP_dimer_sf"/>
</dbReference>
<dbReference type="Gene3D" id="3.40.710.10">
    <property type="entry name" value="DD-peptidase/beta-lactamase superfamily"/>
    <property type="match status" value="1"/>
</dbReference>
<dbReference type="AlphaFoldDB" id="A0A1H2TYW0"/>